<dbReference type="PANTHER" id="PTHR33463">
    <property type="entry name" value="NB-ARC DOMAIN-CONTAINING PROTEIN-RELATED"/>
    <property type="match status" value="1"/>
</dbReference>
<dbReference type="PANTHER" id="PTHR33463:SF198">
    <property type="entry name" value="RPP4C3"/>
    <property type="match status" value="1"/>
</dbReference>
<proteinExistence type="predicted"/>
<accession>A0A438CEU2</accession>
<organism evidence="2 3">
    <name type="scientific">Vitis vinifera</name>
    <name type="common">Grape</name>
    <dbReference type="NCBI Taxonomy" id="29760"/>
    <lineage>
        <taxon>Eukaryota</taxon>
        <taxon>Viridiplantae</taxon>
        <taxon>Streptophyta</taxon>
        <taxon>Embryophyta</taxon>
        <taxon>Tracheophyta</taxon>
        <taxon>Spermatophyta</taxon>
        <taxon>Magnoliopsida</taxon>
        <taxon>eudicotyledons</taxon>
        <taxon>Gunneridae</taxon>
        <taxon>Pentapetalae</taxon>
        <taxon>rosids</taxon>
        <taxon>Vitales</taxon>
        <taxon>Vitaceae</taxon>
        <taxon>Viteae</taxon>
        <taxon>Vitis</taxon>
    </lineage>
</organism>
<gene>
    <name evidence="2" type="ORF">CK203_099918</name>
</gene>
<comment type="caution">
    <text evidence="2">The sequence shown here is derived from an EMBL/GenBank/DDBJ whole genome shotgun (WGS) entry which is preliminary data.</text>
</comment>
<evidence type="ECO:0000313" key="3">
    <source>
        <dbReference type="Proteomes" id="UP000288805"/>
    </source>
</evidence>
<evidence type="ECO:0000313" key="2">
    <source>
        <dbReference type="EMBL" id="RVW21686.1"/>
    </source>
</evidence>
<evidence type="ECO:0008006" key="4">
    <source>
        <dbReference type="Google" id="ProtNLM"/>
    </source>
</evidence>
<keyword evidence="1" id="KW-0611">Plant defense</keyword>
<dbReference type="AlphaFoldDB" id="A0A438CEU2"/>
<dbReference type="Proteomes" id="UP000288805">
    <property type="component" value="Unassembled WGS sequence"/>
</dbReference>
<evidence type="ECO:0000256" key="1">
    <source>
        <dbReference type="ARBA" id="ARBA00022821"/>
    </source>
</evidence>
<reference evidence="2 3" key="1">
    <citation type="journal article" date="2018" name="PLoS Genet.">
        <title>Population sequencing reveals clonal diversity and ancestral inbreeding in the grapevine cultivar Chardonnay.</title>
        <authorList>
            <person name="Roach M.J."/>
            <person name="Johnson D.L."/>
            <person name="Bohlmann J."/>
            <person name="van Vuuren H.J."/>
            <person name="Jones S.J."/>
            <person name="Pretorius I.S."/>
            <person name="Schmidt S.A."/>
            <person name="Borneman A.R."/>
        </authorList>
    </citation>
    <scope>NUCLEOTIDE SEQUENCE [LARGE SCALE GENOMIC DNA]</scope>
    <source>
        <strain evidence="3">cv. Chardonnay</strain>
        <tissue evidence="2">Leaf</tissue>
    </source>
</reference>
<sequence length="156" mass="17860">MVEIVVSVATIVSEYLVASVRRRLAIRKGHKIEDDVCKWLTRADGFIQDACNFLEDQKEARKSCFNGLCPNLKSRYQLSREARKKTRVAVQIHGDGQFERVSYRASPQKIMSTPSKACKALESRMRTLNEVMEALRDADINMIGVWGWVVSGRPRW</sequence>
<protein>
    <recommendedName>
        <fullName evidence="4">Disease resistance protein</fullName>
    </recommendedName>
</protein>
<dbReference type="EMBL" id="QGNW01002275">
    <property type="protein sequence ID" value="RVW21686.1"/>
    <property type="molecule type" value="Genomic_DNA"/>
</dbReference>
<dbReference type="InterPro" id="IPR050905">
    <property type="entry name" value="Plant_NBS-LRR"/>
</dbReference>
<name>A0A438CEU2_VITVI</name>